<dbReference type="GO" id="GO:0005886">
    <property type="term" value="C:plasma membrane"/>
    <property type="evidence" value="ECO:0007669"/>
    <property type="project" value="UniProtKB-SubCell"/>
</dbReference>
<feature type="domain" description="Major facilitator superfamily (MFS) profile" evidence="8">
    <location>
        <begin position="238"/>
        <end position="460"/>
    </location>
</feature>
<comment type="caution">
    <text evidence="9">The sequence shown here is derived from an EMBL/GenBank/DDBJ whole genome shotgun (WGS) entry which is preliminary data.</text>
</comment>
<keyword evidence="4 7" id="KW-1133">Transmembrane helix</keyword>
<dbReference type="InterPro" id="IPR011701">
    <property type="entry name" value="MFS"/>
</dbReference>
<evidence type="ECO:0000256" key="3">
    <source>
        <dbReference type="ARBA" id="ARBA00022692"/>
    </source>
</evidence>
<feature type="transmembrane region" description="Helical" evidence="7">
    <location>
        <begin position="168"/>
        <end position="192"/>
    </location>
</feature>
<keyword evidence="3 7" id="KW-0812">Transmembrane</keyword>
<evidence type="ECO:0000256" key="7">
    <source>
        <dbReference type="SAM" id="Phobius"/>
    </source>
</evidence>
<feature type="transmembrane region" description="Helical" evidence="7">
    <location>
        <begin position="276"/>
        <end position="294"/>
    </location>
</feature>
<dbReference type="RefSeq" id="WP_179828349.1">
    <property type="nucleotide sequence ID" value="NZ_JACCFS010000001.1"/>
</dbReference>
<dbReference type="InterPro" id="IPR044772">
    <property type="entry name" value="NO3_transporter"/>
</dbReference>
<dbReference type="SUPFAM" id="SSF103473">
    <property type="entry name" value="MFS general substrate transporter"/>
    <property type="match status" value="1"/>
</dbReference>
<dbReference type="Proteomes" id="UP000572051">
    <property type="component" value="Unassembled WGS sequence"/>
</dbReference>
<keyword evidence="6 7" id="KW-0472">Membrane</keyword>
<dbReference type="PANTHER" id="PTHR23515">
    <property type="entry name" value="HIGH-AFFINITY NITRATE TRANSPORTER 2.3"/>
    <property type="match status" value="1"/>
</dbReference>
<reference evidence="9 10" key="1">
    <citation type="submission" date="2020-07" db="EMBL/GenBank/DDBJ databases">
        <title>Sequencing the genomes of 1000 actinobacteria strains.</title>
        <authorList>
            <person name="Klenk H.-P."/>
        </authorList>
    </citation>
    <scope>NUCLEOTIDE SEQUENCE [LARGE SCALE GENOMIC DNA]</scope>
    <source>
        <strain evidence="9 10">DSM 44442</strain>
    </source>
</reference>
<evidence type="ECO:0000256" key="1">
    <source>
        <dbReference type="ARBA" id="ARBA00004651"/>
    </source>
</evidence>
<comment type="subcellular location">
    <subcellularLocation>
        <location evidence="1">Cell membrane</location>
        <topology evidence="1">Multi-pass membrane protein</topology>
    </subcellularLocation>
</comment>
<gene>
    <name evidence="9" type="ORF">HNR10_005416</name>
</gene>
<comment type="similarity">
    <text evidence="2">Belongs to the major facilitator superfamily. Nitrate/nitrite porter (TC 2.A.1.8) family.</text>
</comment>
<keyword evidence="10" id="KW-1185">Reference proteome</keyword>
<feature type="transmembrane region" description="Helical" evidence="7">
    <location>
        <begin position="239"/>
        <end position="264"/>
    </location>
</feature>
<dbReference type="GO" id="GO:0042128">
    <property type="term" value="P:nitrate assimilation"/>
    <property type="evidence" value="ECO:0007669"/>
    <property type="project" value="UniProtKB-KW"/>
</dbReference>
<feature type="transmembrane region" description="Helical" evidence="7">
    <location>
        <begin position="387"/>
        <end position="406"/>
    </location>
</feature>
<name>A0A7Z0ESK0_9ACTN</name>
<dbReference type="Pfam" id="PF07690">
    <property type="entry name" value="MFS_1"/>
    <property type="match status" value="1"/>
</dbReference>
<feature type="transmembrane region" description="Helical" evidence="7">
    <location>
        <begin position="103"/>
        <end position="123"/>
    </location>
</feature>
<dbReference type="AlphaFoldDB" id="A0A7Z0ESK0"/>
<evidence type="ECO:0000256" key="4">
    <source>
        <dbReference type="ARBA" id="ARBA00022989"/>
    </source>
</evidence>
<evidence type="ECO:0000256" key="5">
    <source>
        <dbReference type="ARBA" id="ARBA00023063"/>
    </source>
</evidence>
<dbReference type="CDD" id="cd17341">
    <property type="entry name" value="MFS_NRT2_like"/>
    <property type="match status" value="1"/>
</dbReference>
<feature type="transmembrane region" description="Helical" evidence="7">
    <location>
        <begin position="74"/>
        <end position="91"/>
    </location>
</feature>
<feature type="transmembrane region" description="Helical" evidence="7">
    <location>
        <begin position="129"/>
        <end position="147"/>
    </location>
</feature>
<feature type="transmembrane region" description="Helical" evidence="7">
    <location>
        <begin position="332"/>
        <end position="352"/>
    </location>
</feature>
<dbReference type="EMBL" id="JACCFS010000001">
    <property type="protein sequence ID" value="NYJ37535.1"/>
    <property type="molecule type" value="Genomic_DNA"/>
</dbReference>
<protein>
    <submittedName>
        <fullName evidence="9">NNP family nitrate/nitrite transporter-like MFS transporter</fullName>
    </submittedName>
</protein>
<feature type="transmembrane region" description="Helical" evidence="7">
    <location>
        <begin position="44"/>
        <end position="62"/>
    </location>
</feature>
<evidence type="ECO:0000313" key="10">
    <source>
        <dbReference type="Proteomes" id="UP000572051"/>
    </source>
</evidence>
<keyword evidence="5" id="KW-0534">Nitrate assimilation</keyword>
<feature type="transmembrane region" description="Helical" evidence="7">
    <location>
        <begin position="306"/>
        <end position="326"/>
    </location>
</feature>
<evidence type="ECO:0000256" key="6">
    <source>
        <dbReference type="ARBA" id="ARBA00023136"/>
    </source>
</evidence>
<dbReference type="InterPro" id="IPR036259">
    <property type="entry name" value="MFS_trans_sf"/>
</dbReference>
<sequence>MDSERLARRPRWITRWDPEDTRFWDEHGFTVANRNLWASIATEHLGFCVWSLWSVLVLFMTPEAGFAFTGGQKFLLVSAVALVGAVLRVPYTLLAPRVGGRTWTMVSVALLFVPTVLAAVLMQRPETPFPVFLALAATAGLGGGNFASSMTNINYFFPEHHKGLALGLNAGGGNVGVASVQFAGLAVIAVAGAAVGHLLPLLFLPALALGVWVAWRFMDNLAHARTGARTRLRAFGERHFWIMSLLYVGAFGSFIGFGFAFGLLLQDEFGRTPLEAASIAFVGPLVGSVIRPLGGWLADRFGGARVTLRAFLGMAAVGTLVVPALAAGSVLLFVAVFAAMFALTGICNGSTYKMIPSVYAARAQDLAARGVPAEEARARAEHTSSTLLGMIGAVGALGGVGINMALRESYTRWDTAVPAFAVFVVFYLVCALVTWSSYRRRPTRARSRHGERDRRGVVTG</sequence>
<dbReference type="Gene3D" id="1.20.1250.20">
    <property type="entry name" value="MFS general substrate transporter like domains"/>
    <property type="match status" value="1"/>
</dbReference>
<proteinExistence type="inferred from homology"/>
<evidence type="ECO:0000256" key="2">
    <source>
        <dbReference type="ARBA" id="ARBA00008432"/>
    </source>
</evidence>
<dbReference type="GO" id="GO:0015112">
    <property type="term" value="F:nitrate transmembrane transporter activity"/>
    <property type="evidence" value="ECO:0007669"/>
    <property type="project" value="InterPro"/>
</dbReference>
<feature type="transmembrane region" description="Helical" evidence="7">
    <location>
        <begin position="198"/>
        <end position="218"/>
    </location>
</feature>
<accession>A0A7Z0ESK0</accession>
<evidence type="ECO:0000259" key="8">
    <source>
        <dbReference type="PROSITE" id="PS50850"/>
    </source>
</evidence>
<feature type="transmembrane region" description="Helical" evidence="7">
    <location>
        <begin position="418"/>
        <end position="438"/>
    </location>
</feature>
<evidence type="ECO:0000313" key="9">
    <source>
        <dbReference type="EMBL" id="NYJ37535.1"/>
    </source>
</evidence>
<organism evidence="9 10">
    <name type="scientific">Nocardiopsis aegyptia</name>
    <dbReference type="NCBI Taxonomy" id="220378"/>
    <lineage>
        <taxon>Bacteria</taxon>
        <taxon>Bacillati</taxon>
        <taxon>Actinomycetota</taxon>
        <taxon>Actinomycetes</taxon>
        <taxon>Streptosporangiales</taxon>
        <taxon>Nocardiopsidaceae</taxon>
        <taxon>Nocardiopsis</taxon>
    </lineage>
</organism>
<dbReference type="InterPro" id="IPR020846">
    <property type="entry name" value="MFS_dom"/>
</dbReference>
<dbReference type="PROSITE" id="PS50850">
    <property type="entry name" value="MFS"/>
    <property type="match status" value="1"/>
</dbReference>